<dbReference type="STRING" id="459349.CLOAM1463"/>
<dbReference type="KEGG" id="caci:CLOAM1463"/>
<reference evidence="2 3" key="1">
    <citation type="journal article" date="2008" name="J. Bacteriol.">
        <title>'Candidatus Cloacamonas acidaminovorans': genome sequence reconstruction provides a first glimpse of a new bacterial division.</title>
        <authorList>
            <person name="Pelletier E."/>
            <person name="Kreimeyer A."/>
            <person name="Bocs S."/>
            <person name="Rouy Z."/>
            <person name="Gyapay G."/>
            <person name="Chouari R."/>
            <person name="Riviere D."/>
            <person name="Ganesan A."/>
            <person name="Daegelen P."/>
            <person name="Sghir A."/>
            <person name="Cohen G.N."/>
            <person name="Medigue C."/>
            <person name="Weissenbach J."/>
            <person name="Le Paslier D."/>
        </authorList>
    </citation>
    <scope>NUCLEOTIDE SEQUENCE [LARGE SCALE GENOMIC DNA]</scope>
    <source>
        <strain evidence="3">Evry</strain>
    </source>
</reference>
<dbReference type="HOGENOM" id="CLU_3097162_0_0_0"/>
<evidence type="ECO:0000313" key="3">
    <source>
        <dbReference type="Proteomes" id="UP000002019"/>
    </source>
</evidence>
<organism evidence="2 3">
    <name type="scientific">Cloacimonas acidaminovorans (strain Evry)</name>
    <dbReference type="NCBI Taxonomy" id="459349"/>
    <lineage>
        <taxon>Bacteria</taxon>
        <taxon>Pseudomonadati</taxon>
        <taxon>Candidatus Cloacimonadota</taxon>
        <taxon>Candidatus Cloacimonadia</taxon>
        <taxon>Candidatus Cloacimonadales</taxon>
        <taxon>Candidatus Cloacimonadaceae</taxon>
        <taxon>Candidatus Cloacimonas</taxon>
    </lineage>
</organism>
<proteinExistence type="predicted"/>
<evidence type="ECO:0000256" key="1">
    <source>
        <dbReference type="SAM" id="MobiDB-lite"/>
    </source>
</evidence>
<gene>
    <name evidence="2" type="ordered locus">CLOAM1463</name>
</gene>
<accession>B0VFI2</accession>
<sequence>MGIRTGKTLNSNPQTRFEKVNKQAGRKKPKTTNVSKEFAGRENLLISGFIL</sequence>
<keyword evidence="3" id="KW-1185">Reference proteome</keyword>
<name>B0VFI2_CLOAI</name>
<feature type="region of interest" description="Disordered" evidence="1">
    <location>
        <begin position="1"/>
        <end position="33"/>
    </location>
</feature>
<protein>
    <submittedName>
        <fullName evidence="2">Uncharacterized protein</fullName>
    </submittedName>
</protein>
<dbReference type="Proteomes" id="UP000002019">
    <property type="component" value="Chromosome"/>
</dbReference>
<dbReference type="EMBL" id="CU466930">
    <property type="protein sequence ID" value="CAO81314.1"/>
    <property type="molecule type" value="Genomic_DNA"/>
</dbReference>
<dbReference type="AlphaFoldDB" id="B0VFI2"/>
<evidence type="ECO:0000313" key="2">
    <source>
        <dbReference type="EMBL" id="CAO81314.1"/>
    </source>
</evidence>